<reference evidence="3 5" key="1">
    <citation type="journal article" date="2014" name="BMC Genomics">
        <title>Genome sequence of Anopheles sinensis provides insight into genetics basis of mosquito competence for malaria parasites.</title>
        <authorList>
            <person name="Zhou D."/>
            <person name="Zhang D."/>
            <person name="Ding G."/>
            <person name="Shi L."/>
            <person name="Hou Q."/>
            <person name="Ye Y."/>
            <person name="Xu Y."/>
            <person name="Zhou H."/>
            <person name="Xiong C."/>
            <person name="Li S."/>
            <person name="Yu J."/>
            <person name="Hong S."/>
            <person name="Yu X."/>
            <person name="Zou P."/>
            <person name="Chen C."/>
            <person name="Chang X."/>
            <person name="Wang W."/>
            <person name="Lv Y."/>
            <person name="Sun Y."/>
            <person name="Ma L."/>
            <person name="Shen B."/>
            <person name="Zhu C."/>
        </authorList>
    </citation>
    <scope>NUCLEOTIDE SEQUENCE [LARGE SCALE GENOMIC DNA]</scope>
</reference>
<keyword evidence="2" id="KW-1133">Transmembrane helix</keyword>
<feature type="transmembrane region" description="Helical" evidence="2">
    <location>
        <begin position="12"/>
        <end position="29"/>
    </location>
</feature>
<accession>A0A084VZL5</accession>
<feature type="region of interest" description="Disordered" evidence="1">
    <location>
        <begin position="33"/>
        <end position="63"/>
    </location>
</feature>
<keyword evidence="5" id="KW-1185">Reference proteome</keyword>
<evidence type="ECO:0000313" key="5">
    <source>
        <dbReference type="Proteomes" id="UP000030765"/>
    </source>
</evidence>
<keyword evidence="2" id="KW-0812">Transmembrane</keyword>
<evidence type="ECO:0000256" key="2">
    <source>
        <dbReference type="SAM" id="Phobius"/>
    </source>
</evidence>
<evidence type="ECO:0000313" key="3">
    <source>
        <dbReference type="EMBL" id="KFB43409.1"/>
    </source>
</evidence>
<dbReference type="Proteomes" id="UP000030765">
    <property type="component" value="Unassembled WGS sequence"/>
</dbReference>
<gene>
    <name evidence="3" type="ORF">ZHAS_00011207</name>
</gene>
<reference evidence="4" key="2">
    <citation type="submission" date="2020-05" db="UniProtKB">
        <authorList>
            <consortium name="EnsemblMetazoa"/>
        </authorList>
    </citation>
    <scope>IDENTIFICATION</scope>
</reference>
<proteinExistence type="predicted"/>
<dbReference type="EnsemblMetazoa" id="ASIC011207-RA">
    <property type="protein sequence ID" value="ASIC011207-PA"/>
    <property type="gene ID" value="ASIC011207"/>
</dbReference>
<dbReference type="EMBL" id="KE525251">
    <property type="protein sequence ID" value="KFB43409.1"/>
    <property type="molecule type" value="Genomic_DNA"/>
</dbReference>
<dbReference type="VEuPathDB" id="VectorBase:ASIC011207"/>
<sequence length="99" mass="10933">MQQDAEYPLAYYLYLGCLVAILGAAGEMLEEIRPPHRKGEAARSSSSATHSRPGQPNRETRCADEQVITTAMRRVCYIDAHVLLDAGWIWIALGAMAAR</sequence>
<organism evidence="4 5">
    <name type="scientific">Anopheles sinensis</name>
    <name type="common">Mosquito</name>
    <dbReference type="NCBI Taxonomy" id="74873"/>
    <lineage>
        <taxon>Eukaryota</taxon>
        <taxon>Metazoa</taxon>
        <taxon>Ecdysozoa</taxon>
        <taxon>Arthropoda</taxon>
        <taxon>Hexapoda</taxon>
        <taxon>Insecta</taxon>
        <taxon>Pterygota</taxon>
        <taxon>Neoptera</taxon>
        <taxon>Endopterygota</taxon>
        <taxon>Diptera</taxon>
        <taxon>Nematocera</taxon>
        <taxon>Culicoidea</taxon>
        <taxon>Culicidae</taxon>
        <taxon>Anophelinae</taxon>
        <taxon>Anopheles</taxon>
    </lineage>
</organism>
<keyword evidence="2" id="KW-0472">Membrane</keyword>
<protein>
    <submittedName>
        <fullName evidence="3 4">Uncharacterized protein</fullName>
    </submittedName>
</protein>
<dbReference type="VEuPathDB" id="VectorBase:ASIS006937"/>
<dbReference type="EMBL" id="ATLV01018857">
    <property type="status" value="NOT_ANNOTATED_CDS"/>
    <property type="molecule type" value="Genomic_DNA"/>
</dbReference>
<name>A0A084VZL5_ANOSI</name>
<evidence type="ECO:0000256" key="1">
    <source>
        <dbReference type="SAM" id="MobiDB-lite"/>
    </source>
</evidence>
<dbReference type="AlphaFoldDB" id="A0A084VZL5"/>
<evidence type="ECO:0000313" key="4">
    <source>
        <dbReference type="EnsemblMetazoa" id="ASIC011207-PA"/>
    </source>
</evidence>